<dbReference type="GO" id="GO:0051539">
    <property type="term" value="F:4 iron, 4 sulfur cluster binding"/>
    <property type="evidence" value="ECO:0007669"/>
    <property type="project" value="UniProtKB-KW"/>
</dbReference>
<keyword evidence="6" id="KW-0411">Iron-sulfur</keyword>
<dbReference type="InterPro" id="IPR034457">
    <property type="entry name" value="Organic_radical-activating"/>
</dbReference>
<comment type="caution">
    <text evidence="8">The sequence shown here is derived from an EMBL/GenBank/DDBJ whole genome shotgun (WGS) entry which is preliminary data.</text>
</comment>
<comment type="cofactor">
    <cofactor evidence="1">
        <name>[4Fe-4S] cluster</name>
        <dbReference type="ChEBI" id="CHEBI:49883"/>
    </cofactor>
</comment>
<evidence type="ECO:0000313" key="9">
    <source>
        <dbReference type="Proteomes" id="UP000245166"/>
    </source>
</evidence>
<organism evidence="8 9">
    <name type="scientific">Serinibacter arcticus</name>
    <dbReference type="NCBI Taxonomy" id="1655435"/>
    <lineage>
        <taxon>Bacteria</taxon>
        <taxon>Bacillati</taxon>
        <taxon>Actinomycetota</taxon>
        <taxon>Actinomycetes</taxon>
        <taxon>Micrococcales</taxon>
        <taxon>Beutenbergiaceae</taxon>
        <taxon>Serinibacter</taxon>
    </lineage>
</organism>
<dbReference type="Gene3D" id="3.20.20.70">
    <property type="entry name" value="Aldolase class I"/>
    <property type="match status" value="1"/>
</dbReference>
<dbReference type="GO" id="GO:0003824">
    <property type="term" value="F:catalytic activity"/>
    <property type="evidence" value="ECO:0007669"/>
    <property type="project" value="InterPro"/>
</dbReference>
<evidence type="ECO:0000256" key="4">
    <source>
        <dbReference type="ARBA" id="ARBA00022723"/>
    </source>
</evidence>
<dbReference type="SFLD" id="SFLDS00029">
    <property type="entry name" value="Radical_SAM"/>
    <property type="match status" value="1"/>
</dbReference>
<evidence type="ECO:0000313" key="8">
    <source>
        <dbReference type="EMBL" id="PWD50177.1"/>
    </source>
</evidence>
<dbReference type="RefSeq" id="WP_109228560.1">
    <property type="nucleotide sequence ID" value="NZ_PYHR01000002.1"/>
</dbReference>
<keyword evidence="2" id="KW-0004">4Fe-4S</keyword>
<reference evidence="8 9" key="1">
    <citation type="submission" date="2018-03" db="EMBL/GenBank/DDBJ databases">
        <title>Genome assembly of novel Miniimonas species PCH200.</title>
        <authorList>
            <person name="Thakur V."/>
            <person name="Kumar V."/>
            <person name="Singh D."/>
        </authorList>
    </citation>
    <scope>NUCLEOTIDE SEQUENCE [LARGE SCALE GENOMIC DNA]</scope>
    <source>
        <strain evidence="8 9">PCH200</strain>
    </source>
</reference>
<keyword evidence="5" id="KW-0408">Iron</keyword>
<dbReference type="Proteomes" id="UP000245166">
    <property type="component" value="Unassembled WGS sequence"/>
</dbReference>
<dbReference type="CDD" id="cd01335">
    <property type="entry name" value="Radical_SAM"/>
    <property type="match status" value="1"/>
</dbReference>
<name>A0A2U1ZT68_9MICO</name>
<evidence type="ECO:0000256" key="5">
    <source>
        <dbReference type="ARBA" id="ARBA00023004"/>
    </source>
</evidence>
<dbReference type="Pfam" id="PF04055">
    <property type="entry name" value="Radical_SAM"/>
    <property type="match status" value="1"/>
</dbReference>
<keyword evidence="4" id="KW-0479">Metal-binding</keyword>
<gene>
    <name evidence="8" type="ORF">C8046_05350</name>
</gene>
<evidence type="ECO:0000256" key="6">
    <source>
        <dbReference type="ARBA" id="ARBA00023014"/>
    </source>
</evidence>
<sequence>MRAGAGPAAGDLRIAGLVPLSTVDWPDRLVATVFLQGCPWRCRYCHNPDLLPSRTLGTVSWGEVAALLDRRHGLLDGVVFTGGEPTRQPALVAAVSRVREAGFAVGLHTAGAYPGRLAAVLDELDWVGLDVKALPGDYAELVGTARAGERAWRSLGLVLDAAGRGLGHEVRTTVAPGMADRTLALARELRRLGVRSYALQQARAEGTLALADAHPPGWDEEFAALAAEVTGLGFPSLVVR</sequence>
<feature type="domain" description="Radical SAM core" evidence="7">
    <location>
        <begin position="25"/>
        <end position="240"/>
    </location>
</feature>
<dbReference type="PROSITE" id="PS51918">
    <property type="entry name" value="RADICAL_SAM"/>
    <property type="match status" value="1"/>
</dbReference>
<dbReference type="InterPro" id="IPR013785">
    <property type="entry name" value="Aldolase_TIM"/>
</dbReference>
<evidence type="ECO:0000256" key="1">
    <source>
        <dbReference type="ARBA" id="ARBA00001966"/>
    </source>
</evidence>
<dbReference type="GO" id="GO:0046872">
    <property type="term" value="F:metal ion binding"/>
    <property type="evidence" value="ECO:0007669"/>
    <property type="project" value="UniProtKB-KW"/>
</dbReference>
<dbReference type="PANTHER" id="PTHR30352:SF13">
    <property type="entry name" value="GLYCYL-RADICAL ENZYME ACTIVATING ENZYME YJJW-RELATED"/>
    <property type="match status" value="1"/>
</dbReference>
<dbReference type="OrthoDB" id="9782387at2"/>
<dbReference type="PANTHER" id="PTHR30352">
    <property type="entry name" value="PYRUVATE FORMATE-LYASE-ACTIVATING ENZYME"/>
    <property type="match status" value="1"/>
</dbReference>
<dbReference type="NCBIfam" id="TIGR02495">
    <property type="entry name" value="NrdG2"/>
    <property type="match status" value="1"/>
</dbReference>
<keyword evidence="3" id="KW-0949">S-adenosyl-L-methionine</keyword>
<dbReference type="SFLD" id="SFLDG01094">
    <property type="entry name" value="Uncharacterised_Radical_SAM_Su"/>
    <property type="match status" value="1"/>
</dbReference>
<dbReference type="SUPFAM" id="SSF102114">
    <property type="entry name" value="Radical SAM enzymes"/>
    <property type="match status" value="1"/>
</dbReference>
<evidence type="ECO:0000256" key="2">
    <source>
        <dbReference type="ARBA" id="ARBA00022485"/>
    </source>
</evidence>
<evidence type="ECO:0000259" key="7">
    <source>
        <dbReference type="PROSITE" id="PS51918"/>
    </source>
</evidence>
<dbReference type="InterPro" id="IPR058240">
    <property type="entry name" value="rSAM_sf"/>
</dbReference>
<protein>
    <submittedName>
        <fullName evidence="8">Anaerobic ribonucleoside-triphosphate reductase activating protein</fullName>
    </submittedName>
</protein>
<keyword evidence="9" id="KW-1185">Reference proteome</keyword>
<dbReference type="InterPro" id="IPR012840">
    <property type="entry name" value="NrdG2"/>
</dbReference>
<proteinExistence type="predicted"/>
<evidence type="ECO:0000256" key="3">
    <source>
        <dbReference type="ARBA" id="ARBA00022691"/>
    </source>
</evidence>
<dbReference type="InterPro" id="IPR007197">
    <property type="entry name" value="rSAM"/>
</dbReference>
<dbReference type="EMBL" id="PYHR01000002">
    <property type="protein sequence ID" value="PWD50177.1"/>
    <property type="molecule type" value="Genomic_DNA"/>
</dbReference>
<accession>A0A2U1ZT68</accession>
<dbReference type="AlphaFoldDB" id="A0A2U1ZT68"/>